<keyword evidence="2" id="KW-1185">Reference proteome</keyword>
<dbReference type="Proteomes" id="UP001596108">
    <property type="component" value="Unassembled WGS sequence"/>
</dbReference>
<protein>
    <submittedName>
        <fullName evidence="1">N-acetylmuramoyl-L-alanine amidase</fullName>
    </submittedName>
</protein>
<organism evidence="1 2">
    <name type="scientific">Cohnella yongneupensis</name>
    <dbReference type="NCBI Taxonomy" id="425006"/>
    <lineage>
        <taxon>Bacteria</taxon>
        <taxon>Bacillati</taxon>
        <taxon>Bacillota</taxon>
        <taxon>Bacilli</taxon>
        <taxon>Bacillales</taxon>
        <taxon>Paenibacillaceae</taxon>
        <taxon>Cohnella</taxon>
    </lineage>
</organism>
<proteinExistence type="predicted"/>
<gene>
    <name evidence="1" type="ORF">ACFPQ4_16400</name>
</gene>
<evidence type="ECO:0000313" key="2">
    <source>
        <dbReference type="Proteomes" id="UP001596108"/>
    </source>
</evidence>
<name>A0ABW0R2Q9_9BACL</name>
<reference evidence="2" key="1">
    <citation type="journal article" date="2019" name="Int. J. Syst. Evol. Microbiol.">
        <title>The Global Catalogue of Microorganisms (GCM) 10K type strain sequencing project: providing services to taxonomists for standard genome sequencing and annotation.</title>
        <authorList>
            <consortium name="The Broad Institute Genomics Platform"/>
            <consortium name="The Broad Institute Genome Sequencing Center for Infectious Disease"/>
            <person name="Wu L."/>
            <person name="Ma J."/>
        </authorList>
    </citation>
    <scope>NUCLEOTIDE SEQUENCE [LARGE SCALE GENOMIC DNA]</scope>
    <source>
        <strain evidence="2">CGMCC 1.18578</strain>
    </source>
</reference>
<sequence length="46" mass="5150">MMSAQDAEKIIKFLSAGWFATEDPEARNEFNRLANEVRKAAGLPPQ</sequence>
<dbReference type="EMBL" id="JBHSNC010000050">
    <property type="protein sequence ID" value="MFC5531011.1"/>
    <property type="molecule type" value="Genomic_DNA"/>
</dbReference>
<dbReference type="RefSeq" id="WP_378112957.1">
    <property type="nucleotide sequence ID" value="NZ_JBHSNC010000050.1"/>
</dbReference>
<comment type="caution">
    <text evidence="1">The sequence shown here is derived from an EMBL/GenBank/DDBJ whole genome shotgun (WGS) entry which is preliminary data.</text>
</comment>
<accession>A0ABW0R2Q9</accession>
<evidence type="ECO:0000313" key="1">
    <source>
        <dbReference type="EMBL" id="MFC5531011.1"/>
    </source>
</evidence>